<reference evidence="4" key="1">
    <citation type="submission" date="2018-01" db="EMBL/GenBank/DDBJ databases">
        <authorList>
            <person name="Clerissi C."/>
        </authorList>
    </citation>
    <scope>NUCLEOTIDE SEQUENCE</scope>
    <source>
        <strain evidence="4">Cupriavidus oxalaticus LMG 2235</strain>
    </source>
</reference>
<proteinExistence type="predicted"/>
<feature type="region of interest" description="Disordered" evidence="1">
    <location>
        <begin position="28"/>
        <end position="47"/>
    </location>
</feature>
<evidence type="ECO:0000256" key="1">
    <source>
        <dbReference type="SAM" id="MobiDB-lite"/>
    </source>
</evidence>
<gene>
    <name evidence="5" type="ORF">CO2235_MP80181</name>
    <name evidence="4" type="ORF">CO2235_U840012</name>
    <name evidence="3" type="ORF">JTE92_07010</name>
</gene>
<evidence type="ECO:0000313" key="4">
    <source>
        <dbReference type="EMBL" id="SPC08271.1"/>
    </source>
</evidence>
<evidence type="ECO:0000256" key="2">
    <source>
        <dbReference type="SAM" id="SignalP"/>
    </source>
</evidence>
<dbReference type="EMBL" id="OGUS01000143">
    <property type="protein sequence ID" value="SPC24301.1"/>
    <property type="molecule type" value="Genomic_DNA"/>
</dbReference>
<evidence type="ECO:0000313" key="7">
    <source>
        <dbReference type="Proteomes" id="UP000623307"/>
    </source>
</evidence>
<dbReference type="Proteomes" id="UP000256862">
    <property type="component" value="Plasmid CO2235_mp"/>
</dbReference>
<keyword evidence="2" id="KW-0732">Signal</keyword>
<evidence type="ECO:0000313" key="5">
    <source>
        <dbReference type="EMBL" id="SPC24301.1"/>
    </source>
</evidence>
<protein>
    <submittedName>
        <fullName evidence="4">Uncharacterized protein</fullName>
    </submittedName>
</protein>
<reference evidence="6" key="2">
    <citation type="submission" date="2018-01" db="EMBL/GenBank/DDBJ databases">
        <authorList>
            <person name="Gaut B.S."/>
            <person name="Morton B.R."/>
            <person name="Clegg M.T."/>
            <person name="Duvall M.R."/>
        </authorList>
    </citation>
    <scope>NUCLEOTIDE SEQUENCE [LARGE SCALE GENOMIC DNA]</scope>
</reference>
<dbReference type="Proteomes" id="UP000623307">
    <property type="component" value="Chromosome 1"/>
</dbReference>
<evidence type="ECO:0000313" key="3">
    <source>
        <dbReference type="EMBL" id="QRQ90421.1"/>
    </source>
</evidence>
<dbReference type="EMBL" id="OGUS01000092">
    <property type="protein sequence ID" value="SPC08271.1"/>
    <property type="molecule type" value="Genomic_DNA"/>
</dbReference>
<feature type="chain" id="PRO_5044585636" evidence="2">
    <location>
        <begin position="25"/>
        <end position="167"/>
    </location>
</feature>
<name>A0A375FVR6_9BURK</name>
<dbReference type="GeneID" id="303489260"/>
<dbReference type="AlphaFoldDB" id="A0A375FVR6"/>
<organism evidence="4 6">
    <name type="scientific">Cupriavidus oxalaticus</name>
    <dbReference type="NCBI Taxonomy" id="96344"/>
    <lineage>
        <taxon>Bacteria</taxon>
        <taxon>Pseudomonadati</taxon>
        <taxon>Pseudomonadota</taxon>
        <taxon>Betaproteobacteria</taxon>
        <taxon>Burkholderiales</taxon>
        <taxon>Burkholderiaceae</taxon>
        <taxon>Cupriavidus</taxon>
    </lineage>
</organism>
<feature type="signal peptide" evidence="2">
    <location>
        <begin position="1"/>
        <end position="24"/>
    </location>
</feature>
<dbReference type="RefSeq" id="WP_063239167.1">
    <property type="nucleotide sequence ID" value="NZ_CP069809.1"/>
</dbReference>
<dbReference type="EMBL" id="CP069811">
    <property type="protein sequence ID" value="QRQ90421.1"/>
    <property type="molecule type" value="Genomic_DNA"/>
</dbReference>
<keyword evidence="7" id="KW-1185">Reference proteome</keyword>
<reference evidence="3 7" key="3">
    <citation type="submission" date="2021-02" db="EMBL/GenBank/DDBJ databases">
        <title>Complete Genome Sequence of Cupriavidus oxalaticus Strain Ox1, a Soil Oxalate-Degrading Species.</title>
        <authorList>
            <person name="Palmieri F."/>
            <person name="Udriet P."/>
            <person name="Deuasquier M."/>
            <person name="Beaudoing E."/>
            <person name="Johnson S.L."/>
            <person name="Davenport K.W."/>
            <person name="Chain P.S."/>
            <person name="Bindschedler S."/>
            <person name="Junier P."/>
        </authorList>
    </citation>
    <scope>NUCLEOTIDE SEQUENCE [LARGE SCALE GENOMIC DNA]</scope>
    <source>
        <strain evidence="3 7">Ox1</strain>
    </source>
</reference>
<evidence type="ECO:0000313" key="6">
    <source>
        <dbReference type="Proteomes" id="UP000256862"/>
    </source>
</evidence>
<sequence>MAKNRCASLLVALAAVAWAPLAFSAPPAHDHNHASQRPRASAQAPKGNAEIDAQIAHLRAIRERLSRANTPEERQALMAERAKVMQEAMATMHKTSGMAGPGGMHSATGTSKATAAQMGMCHDMTGQHMALMQEMMHVMMDTQAMGGMGMGGMGMGGMGMGGGMMSK</sequence>
<dbReference type="OrthoDB" id="8968010at2"/>
<accession>A0A375FVR6</accession>